<organism evidence="12 13">
    <name type="scientific">Algoriphagus faecimaris</name>
    <dbReference type="NCBI Taxonomy" id="686796"/>
    <lineage>
        <taxon>Bacteria</taxon>
        <taxon>Pseudomonadati</taxon>
        <taxon>Bacteroidota</taxon>
        <taxon>Cytophagia</taxon>
        <taxon>Cytophagales</taxon>
        <taxon>Cyclobacteriaceae</taxon>
        <taxon>Algoriphagus</taxon>
    </lineage>
</organism>
<evidence type="ECO:0000256" key="5">
    <source>
        <dbReference type="ARBA" id="ARBA00022475"/>
    </source>
</evidence>
<keyword evidence="5 11" id="KW-1003">Cell membrane</keyword>
<comment type="similarity">
    <text evidence="2 11">Belongs to the MscL family.</text>
</comment>
<dbReference type="NCBIfam" id="NF010557">
    <property type="entry name" value="PRK13952.1"/>
    <property type="match status" value="1"/>
</dbReference>
<evidence type="ECO:0000256" key="1">
    <source>
        <dbReference type="ARBA" id="ARBA00004651"/>
    </source>
</evidence>
<dbReference type="GO" id="GO:0008381">
    <property type="term" value="F:mechanosensitive monoatomic ion channel activity"/>
    <property type="evidence" value="ECO:0007669"/>
    <property type="project" value="UniProtKB-UniRule"/>
</dbReference>
<comment type="subunit">
    <text evidence="3 11">Homopentamer.</text>
</comment>
<evidence type="ECO:0000256" key="4">
    <source>
        <dbReference type="ARBA" id="ARBA00022448"/>
    </source>
</evidence>
<dbReference type="InterPro" id="IPR001185">
    <property type="entry name" value="MS_channel"/>
</dbReference>
<comment type="function">
    <text evidence="11">Channel that opens in response to stretch forces in the membrane lipid bilayer. May participate in the regulation of osmotic pressure changes within the cell.</text>
</comment>
<dbReference type="HAMAP" id="MF_00115">
    <property type="entry name" value="MscL"/>
    <property type="match status" value="1"/>
</dbReference>
<keyword evidence="13" id="KW-1185">Reference proteome</keyword>
<evidence type="ECO:0000313" key="13">
    <source>
        <dbReference type="Proteomes" id="UP000199060"/>
    </source>
</evidence>
<dbReference type="PANTHER" id="PTHR30266">
    <property type="entry name" value="MECHANOSENSITIVE CHANNEL MSCL"/>
    <property type="match status" value="1"/>
</dbReference>
<protein>
    <recommendedName>
        <fullName evidence="11">Large-conductance mechanosensitive channel</fullName>
    </recommendedName>
</protein>
<keyword evidence="10 11" id="KW-0407">Ion channel</keyword>
<feature type="transmembrane region" description="Helical" evidence="11">
    <location>
        <begin position="84"/>
        <end position="105"/>
    </location>
</feature>
<reference evidence="13" key="1">
    <citation type="submission" date="2016-10" db="EMBL/GenBank/DDBJ databases">
        <authorList>
            <person name="Varghese N."/>
            <person name="Submissions S."/>
        </authorList>
    </citation>
    <scope>NUCLEOTIDE SEQUENCE [LARGE SCALE GENOMIC DNA]</scope>
    <source>
        <strain evidence="13">DSM 23095</strain>
    </source>
</reference>
<evidence type="ECO:0000256" key="3">
    <source>
        <dbReference type="ARBA" id="ARBA00011255"/>
    </source>
</evidence>
<dbReference type="RefSeq" id="WP_087940623.1">
    <property type="nucleotide sequence ID" value="NZ_FNAC01000037.1"/>
</dbReference>
<dbReference type="NCBIfam" id="TIGR00220">
    <property type="entry name" value="mscL"/>
    <property type="match status" value="1"/>
</dbReference>
<dbReference type="SUPFAM" id="SSF81330">
    <property type="entry name" value="Gated mechanosensitive channel"/>
    <property type="match status" value="1"/>
</dbReference>
<keyword evidence="9 11" id="KW-0472">Membrane</keyword>
<dbReference type="Pfam" id="PF01741">
    <property type="entry name" value="MscL"/>
    <property type="match status" value="1"/>
</dbReference>
<dbReference type="PRINTS" id="PR01264">
    <property type="entry name" value="MECHCHANNEL"/>
</dbReference>
<keyword evidence="7 11" id="KW-1133">Transmembrane helix</keyword>
<dbReference type="InterPro" id="IPR036019">
    <property type="entry name" value="MscL_channel"/>
</dbReference>
<keyword evidence="8 11" id="KW-0406">Ion transport</keyword>
<dbReference type="Gene3D" id="1.10.1200.120">
    <property type="entry name" value="Large-conductance mechanosensitive channel, MscL, domain 1"/>
    <property type="match status" value="1"/>
</dbReference>
<accession>A0A1G6VQP8</accession>
<gene>
    <name evidence="11" type="primary">mscL</name>
    <name evidence="12" type="ORF">SAMN04488104_103727</name>
</gene>
<proteinExistence type="inferred from homology"/>
<dbReference type="Proteomes" id="UP000199060">
    <property type="component" value="Unassembled WGS sequence"/>
</dbReference>
<comment type="subcellular location">
    <subcellularLocation>
        <location evidence="1 11">Cell membrane</location>
        <topology evidence="1 11">Multi-pass membrane protein</topology>
    </subcellularLocation>
</comment>
<evidence type="ECO:0000256" key="7">
    <source>
        <dbReference type="ARBA" id="ARBA00022989"/>
    </source>
</evidence>
<dbReference type="GO" id="GO:0005886">
    <property type="term" value="C:plasma membrane"/>
    <property type="evidence" value="ECO:0007669"/>
    <property type="project" value="UniProtKB-SubCell"/>
</dbReference>
<evidence type="ECO:0000256" key="11">
    <source>
        <dbReference type="HAMAP-Rule" id="MF_00115"/>
    </source>
</evidence>
<dbReference type="FunFam" id="1.10.1200.120:FF:000001">
    <property type="entry name" value="Large-conductance mechanosensitive channel"/>
    <property type="match status" value="1"/>
</dbReference>
<feature type="transmembrane region" description="Helical" evidence="11">
    <location>
        <begin position="12"/>
        <end position="33"/>
    </location>
</feature>
<dbReference type="NCBIfam" id="NF001843">
    <property type="entry name" value="PRK00567.1-4"/>
    <property type="match status" value="1"/>
</dbReference>
<evidence type="ECO:0000256" key="9">
    <source>
        <dbReference type="ARBA" id="ARBA00023136"/>
    </source>
</evidence>
<name>A0A1G6VQP8_9BACT</name>
<dbReference type="EMBL" id="FNAC01000037">
    <property type="protein sequence ID" value="SDD55753.1"/>
    <property type="molecule type" value="Genomic_DNA"/>
</dbReference>
<dbReference type="InterPro" id="IPR019823">
    <property type="entry name" value="Mechanosensitive_channel_CS"/>
</dbReference>
<keyword evidence="6 11" id="KW-0812">Transmembrane</keyword>
<evidence type="ECO:0000313" key="12">
    <source>
        <dbReference type="EMBL" id="SDD55753.1"/>
    </source>
</evidence>
<sequence>MGMIKEFKEFAVKGNVIDLAVGVIIGGAFGKIVSSLVNDVIMPPIGLALGGMDFKKLAVVLKEAELDAAGEVATAAVTLNYGMFIQNVVDFVIVAFVIFLAIKGVNKMNRKEEKKEAAAPPPPPPKSEVLLEEIRDLLKKQ</sequence>
<keyword evidence="4 11" id="KW-0813">Transport</keyword>
<evidence type="ECO:0000256" key="6">
    <source>
        <dbReference type="ARBA" id="ARBA00022692"/>
    </source>
</evidence>
<dbReference type="PROSITE" id="PS01327">
    <property type="entry name" value="MSCL"/>
    <property type="match status" value="1"/>
</dbReference>
<dbReference type="STRING" id="686796.SAMN04488104_103727"/>
<dbReference type="AlphaFoldDB" id="A0A1G6VQP8"/>
<dbReference type="InterPro" id="IPR037673">
    <property type="entry name" value="MSC/AndL"/>
</dbReference>
<evidence type="ECO:0000256" key="10">
    <source>
        <dbReference type="ARBA" id="ARBA00023303"/>
    </source>
</evidence>
<evidence type="ECO:0000256" key="2">
    <source>
        <dbReference type="ARBA" id="ARBA00007254"/>
    </source>
</evidence>
<evidence type="ECO:0000256" key="8">
    <source>
        <dbReference type="ARBA" id="ARBA00023065"/>
    </source>
</evidence>
<dbReference type="PANTHER" id="PTHR30266:SF2">
    <property type="entry name" value="LARGE-CONDUCTANCE MECHANOSENSITIVE CHANNEL"/>
    <property type="match status" value="1"/>
</dbReference>